<evidence type="ECO:0000259" key="3">
    <source>
        <dbReference type="Pfam" id="PF04775"/>
    </source>
</evidence>
<dbReference type="EMBL" id="FNZA01000002">
    <property type="protein sequence ID" value="SEI93528.1"/>
    <property type="molecule type" value="Genomic_DNA"/>
</dbReference>
<evidence type="ECO:0000259" key="4">
    <source>
        <dbReference type="Pfam" id="PF08840"/>
    </source>
</evidence>
<dbReference type="AlphaFoldDB" id="A0A1H6UML4"/>
<feature type="active site" description="Charge relay system" evidence="2">
    <location>
        <position position="225"/>
    </location>
</feature>
<feature type="active site" description="Charge relay system" evidence="2">
    <location>
        <position position="372"/>
    </location>
</feature>
<dbReference type="OrthoDB" id="8922993at2"/>
<evidence type="ECO:0000256" key="1">
    <source>
        <dbReference type="ARBA" id="ARBA00006538"/>
    </source>
</evidence>
<feature type="domain" description="Acyl-CoA thioester hydrolase/bile acid-CoA amino acid N-acetyltransferase" evidence="3">
    <location>
        <begin position="13"/>
        <end position="131"/>
    </location>
</feature>
<dbReference type="GO" id="GO:0006637">
    <property type="term" value="P:acyl-CoA metabolic process"/>
    <property type="evidence" value="ECO:0007669"/>
    <property type="project" value="InterPro"/>
</dbReference>
<keyword evidence="6" id="KW-1185">Reference proteome</keyword>
<dbReference type="Proteomes" id="UP000199223">
    <property type="component" value="Unassembled WGS sequence"/>
</dbReference>
<feature type="active site" description="Charge relay system" evidence="2">
    <location>
        <position position="339"/>
    </location>
</feature>
<dbReference type="Pfam" id="PF08840">
    <property type="entry name" value="BAAT_C"/>
    <property type="match status" value="1"/>
</dbReference>
<dbReference type="InterPro" id="IPR029058">
    <property type="entry name" value="AB_hydrolase_fold"/>
</dbReference>
<proteinExistence type="inferred from homology"/>
<dbReference type="Gene3D" id="2.60.40.2240">
    <property type="entry name" value="Acyl-CoA thioester hydrolase/BAAT N-terminal domain"/>
    <property type="match status" value="1"/>
</dbReference>
<sequence>MSIFLSPTALVTAPFQVRADGLRPRTRVTLVAQTQDRSGEVWSSRAEFLTSESGTVDVERQAPVAGSYSGVDPGGLLWSLQPRADLFPAFFQWPDGGYDVTVQLVVDGEIRGEARTRRLARRPDLQATPVRDGGLYGTLFRPATGELRGACLRLGGSEGGLYDEEGALLASEGFLVFSLAYFGVPGSGLPEQLINIPLEYFGRALTLLQQQPEVGGRRVGVTGASKGAEAALLIGATYPQQVGAVAAIASGGLVFEGIDRTRTFPAGQPRSSWSVGGVPLPYLRYHTDWNELFSGPGPYSMTPAHRLAAERASADELAAATIPVERIAGPLLLVSGGDDQVWHAHELSLVAQRRRERAGLPVEHLSHPRAGHSLSLPGFPTYVRTPWTPMGGEDGVNAQLQNAAWTARTEVLGAVWDEGRAQTDSGCQFH</sequence>
<dbReference type="PANTHER" id="PTHR10824">
    <property type="entry name" value="ACYL-COENZYME A THIOESTERASE-RELATED"/>
    <property type="match status" value="1"/>
</dbReference>
<dbReference type="InterPro" id="IPR016662">
    <property type="entry name" value="Acyl-CoA_thioEstase_long-chain"/>
</dbReference>
<dbReference type="InterPro" id="IPR042490">
    <property type="entry name" value="Thio_Ohase/BAAT_N"/>
</dbReference>
<dbReference type="GO" id="GO:0047617">
    <property type="term" value="F:fatty acyl-CoA hydrolase activity"/>
    <property type="evidence" value="ECO:0007669"/>
    <property type="project" value="TreeGrafter"/>
</dbReference>
<organism evidence="5 6">
    <name type="scientific">Deinococcus reticulitermitis</name>
    <dbReference type="NCBI Taxonomy" id="856736"/>
    <lineage>
        <taxon>Bacteria</taxon>
        <taxon>Thermotogati</taxon>
        <taxon>Deinococcota</taxon>
        <taxon>Deinococci</taxon>
        <taxon>Deinococcales</taxon>
        <taxon>Deinococcaceae</taxon>
        <taxon>Deinococcus</taxon>
    </lineage>
</organism>
<gene>
    <name evidence="5" type="ORF">SAMN04488058_102258</name>
</gene>
<dbReference type="RefSeq" id="WP_092263502.1">
    <property type="nucleotide sequence ID" value="NZ_FNZA01000002.1"/>
</dbReference>
<evidence type="ECO:0000313" key="5">
    <source>
        <dbReference type="EMBL" id="SEI93528.1"/>
    </source>
</evidence>
<feature type="domain" description="BAAT/Acyl-CoA thioester hydrolase C-terminal" evidence="4">
    <location>
        <begin position="196"/>
        <end position="406"/>
    </location>
</feature>
<reference evidence="6" key="1">
    <citation type="submission" date="2016-10" db="EMBL/GenBank/DDBJ databases">
        <authorList>
            <person name="Varghese N."/>
            <person name="Submissions S."/>
        </authorList>
    </citation>
    <scope>NUCLEOTIDE SEQUENCE [LARGE SCALE GENOMIC DNA]</scope>
    <source>
        <strain evidence="6">CGMCC 1.10218</strain>
    </source>
</reference>
<keyword evidence="5" id="KW-0378">Hydrolase</keyword>
<accession>A0A1H6UML4</accession>
<comment type="similarity">
    <text evidence="1">Belongs to the C/M/P thioester hydrolase family.</text>
</comment>
<dbReference type="SUPFAM" id="SSF53474">
    <property type="entry name" value="alpha/beta-Hydrolases"/>
    <property type="match status" value="1"/>
</dbReference>
<dbReference type="InterPro" id="IPR014940">
    <property type="entry name" value="BAAT_C"/>
</dbReference>
<evidence type="ECO:0000313" key="6">
    <source>
        <dbReference type="Proteomes" id="UP000199223"/>
    </source>
</evidence>
<evidence type="ECO:0000256" key="2">
    <source>
        <dbReference type="PIRSR" id="PIRSR016521-1"/>
    </source>
</evidence>
<dbReference type="STRING" id="856736.SAMN04488058_102258"/>
<protein>
    <submittedName>
        <fullName evidence="5">Acyl-CoA thioester hydrolase/BAAT N-terminal region</fullName>
    </submittedName>
</protein>
<dbReference type="PANTHER" id="PTHR10824:SF4">
    <property type="entry name" value="ACYL-COENZYME A THIOESTERASE 1-LIKE"/>
    <property type="match status" value="1"/>
</dbReference>
<dbReference type="GO" id="GO:0006631">
    <property type="term" value="P:fatty acid metabolic process"/>
    <property type="evidence" value="ECO:0007669"/>
    <property type="project" value="TreeGrafter"/>
</dbReference>
<dbReference type="Pfam" id="PF04775">
    <property type="entry name" value="Bile_Hydr_Trans"/>
    <property type="match status" value="1"/>
</dbReference>
<dbReference type="Gene3D" id="3.40.50.1820">
    <property type="entry name" value="alpha/beta hydrolase"/>
    <property type="match status" value="1"/>
</dbReference>
<dbReference type="InterPro" id="IPR006862">
    <property type="entry name" value="Thio_Ohase/aa_AcTrfase"/>
</dbReference>
<dbReference type="PIRSF" id="PIRSF016521">
    <property type="entry name" value="Acyl-CoA_hydro"/>
    <property type="match status" value="1"/>
</dbReference>
<name>A0A1H6UML4_9DEIO</name>